<dbReference type="InterPro" id="IPR013087">
    <property type="entry name" value="Znf_C2H2_type"/>
</dbReference>
<keyword evidence="8" id="KW-1185">Reference proteome</keyword>
<dbReference type="Pfam" id="PF12874">
    <property type="entry name" value="zf-met"/>
    <property type="match status" value="2"/>
</dbReference>
<dbReference type="PROSITE" id="PS50157">
    <property type="entry name" value="ZINC_FINGER_C2H2_2"/>
    <property type="match status" value="2"/>
</dbReference>
<dbReference type="PROSITE" id="PS00028">
    <property type="entry name" value="ZINC_FINGER_C2H2_1"/>
    <property type="match status" value="1"/>
</dbReference>
<name>A0AAD2HNJ0_9AGAR</name>
<dbReference type="SMART" id="SM00355">
    <property type="entry name" value="ZnF_C2H2"/>
    <property type="match status" value="8"/>
</dbReference>
<evidence type="ECO:0000256" key="5">
    <source>
        <dbReference type="PROSITE-ProRule" id="PRU00042"/>
    </source>
</evidence>
<evidence type="ECO:0000256" key="3">
    <source>
        <dbReference type="ARBA" id="ARBA00022771"/>
    </source>
</evidence>
<organism evidence="7 8">
    <name type="scientific">Mycena citricolor</name>
    <dbReference type="NCBI Taxonomy" id="2018698"/>
    <lineage>
        <taxon>Eukaryota</taxon>
        <taxon>Fungi</taxon>
        <taxon>Dikarya</taxon>
        <taxon>Basidiomycota</taxon>
        <taxon>Agaricomycotina</taxon>
        <taxon>Agaricomycetes</taxon>
        <taxon>Agaricomycetidae</taxon>
        <taxon>Agaricales</taxon>
        <taxon>Marasmiineae</taxon>
        <taxon>Mycenaceae</taxon>
        <taxon>Mycena</taxon>
    </lineage>
</organism>
<dbReference type="Pfam" id="PF12171">
    <property type="entry name" value="zf-C2H2_jaz"/>
    <property type="match status" value="1"/>
</dbReference>
<sequence>MAYCDRCDRYFQSPYALDQHRADSGAHNICDDCEIDFTTWNGLEQHYVQSRRHHYCQRCNEHFDDEDELEEHYDDSHYYCSRCRRFFRNEQGLHEHYRQSDQHHYCVPCRRLFLSASNLISHLNSSRHRPKDVMCPGRGCGLGFVSRSAVVLHLESGKCASGMTREKIKVVVRQYDRQNLITDPARMINGPGISSPTYIATPRAWNGTAYECYLCHSTFRTLPALNAHLASPRHEDKIYVCPLASCRTHFSTLSALCQHIESEQCGVHKFRAVQEGMDGLVGKMKRLTV</sequence>
<evidence type="ECO:0000313" key="7">
    <source>
        <dbReference type="EMBL" id="CAK5279097.1"/>
    </source>
</evidence>
<evidence type="ECO:0000256" key="4">
    <source>
        <dbReference type="ARBA" id="ARBA00022833"/>
    </source>
</evidence>
<dbReference type="Proteomes" id="UP001295794">
    <property type="component" value="Unassembled WGS sequence"/>
</dbReference>
<keyword evidence="1" id="KW-0479">Metal-binding</keyword>
<dbReference type="PANTHER" id="PTHR24409">
    <property type="entry name" value="ZINC FINGER PROTEIN 142"/>
    <property type="match status" value="1"/>
</dbReference>
<protein>
    <recommendedName>
        <fullName evidence="6">C2H2-type domain-containing protein</fullName>
    </recommendedName>
</protein>
<evidence type="ECO:0000259" key="6">
    <source>
        <dbReference type="PROSITE" id="PS50157"/>
    </source>
</evidence>
<feature type="domain" description="C2H2-type" evidence="6">
    <location>
        <begin position="54"/>
        <end position="77"/>
    </location>
</feature>
<dbReference type="EMBL" id="CAVNYO010000434">
    <property type="protein sequence ID" value="CAK5279097.1"/>
    <property type="molecule type" value="Genomic_DNA"/>
</dbReference>
<keyword evidence="3 5" id="KW-0863">Zinc-finger</keyword>
<evidence type="ECO:0000256" key="1">
    <source>
        <dbReference type="ARBA" id="ARBA00022723"/>
    </source>
</evidence>
<keyword evidence="2" id="KW-0677">Repeat</keyword>
<dbReference type="InterPro" id="IPR036236">
    <property type="entry name" value="Znf_C2H2_sf"/>
</dbReference>
<gene>
    <name evidence="7" type="ORF">MYCIT1_LOCUS28910</name>
</gene>
<proteinExistence type="predicted"/>
<dbReference type="InterPro" id="IPR022755">
    <property type="entry name" value="Znf_C2H2_jaz"/>
</dbReference>
<feature type="domain" description="C2H2-type" evidence="6">
    <location>
        <begin position="78"/>
        <end position="108"/>
    </location>
</feature>
<accession>A0AAD2HNJ0</accession>
<evidence type="ECO:0000313" key="8">
    <source>
        <dbReference type="Proteomes" id="UP001295794"/>
    </source>
</evidence>
<comment type="caution">
    <text evidence="7">The sequence shown here is derived from an EMBL/GenBank/DDBJ whole genome shotgun (WGS) entry which is preliminary data.</text>
</comment>
<dbReference type="Gene3D" id="3.30.160.60">
    <property type="entry name" value="Classic Zinc Finger"/>
    <property type="match status" value="1"/>
</dbReference>
<dbReference type="AlphaFoldDB" id="A0AAD2HNJ0"/>
<keyword evidence="4" id="KW-0862">Zinc</keyword>
<reference evidence="7" key="1">
    <citation type="submission" date="2023-11" db="EMBL/GenBank/DDBJ databases">
        <authorList>
            <person name="De Vega J J."/>
            <person name="De Vega J J."/>
        </authorList>
    </citation>
    <scope>NUCLEOTIDE SEQUENCE</scope>
</reference>
<dbReference type="GO" id="GO:0008270">
    <property type="term" value="F:zinc ion binding"/>
    <property type="evidence" value="ECO:0007669"/>
    <property type="project" value="UniProtKB-KW"/>
</dbReference>
<evidence type="ECO:0000256" key="2">
    <source>
        <dbReference type="ARBA" id="ARBA00022737"/>
    </source>
</evidence>
<dbReference type="SUPFAM" id="SSF57667">
    <property type="entry name" value="beta-beta-alpha zinc fingers"/>
    <property type="match status" value="1"/>
</dbReference>